<keyword evidence="1" id="KW-0150">Chloroplast</keyword>
<evidence type="ECO:0000313" key="1">
    <source>
        <dbReference type="EMBL" id="ASY96103.1"/>
    </source>
</evidence>
<dbReference type="EMBL" id="KX756229">
    <property type="protein sequence ID" value="ASY96103.1"/>
    <property type="molecule type" value="Genomic_DNA"/>
</dbReference>
<organism evidence="1">
    <name type="scientific">Tetradesmus obliquus</name>
    <name type="common">Green alga</name>
    <name type="synonym">Acutodesmus obliquus</name>
    <dbReference type="NCBI Taxonomy" id="3088"/>
    <lineage>
        <taxon>Eukaryota</taxon>
        <taxon>Viridiplantae</taxon>
        <taxon>Chlorophyta</taxon>
        <taxon>core chlorophytes</taxon>
        <taxon>Chlorophyceae</taxon>
        <taxon>CS clade</taxon>
        <taxon>Sphaeropleales</taxon>
        <taxon>Scenedesmaceae</taxon>
        <taxon>Tetradesmus</taxon>
    </lineage>
</organism>
<accession>A0A249RWV5</accession>
<keyword evidence="1" id="KW-0934">Plastid</keyword>
<name>A0A249RWV5_TETOB</name>
<proteinExistence type="predicted"/>
<dbReference type="AlphaFoldDB" id="A0A249RWV5"/>
<geneLocation type="chloroplast" evidence="1"/>
<sequence length="375" mass="42961">MVLSQTLARKKQIDRFTFTTCSPSSSFLHFGEGISLHFSIGNKRSRKDNSCVSSLPGDKKGDSRQFLLESSELQEKRRKKGGFALPISKSFLTLVEKRKQAGRDVYLEFMQKMKQKKEYYTPAKGVVQGATNSDFVDSRTGFCHYLEKHRILPGYESGTYREDNTVLLTFPEHVHAHYLRFLQYGKVADRVAVNKMLGQNTAQTRRDMAQYAGSLGGKQQQQNLRDQNRGWYNSEVQRKLGKKGAAVAKERGVGAFDPQNLLNALAAWQTKFQQDTAFRQKMVNNLKQGLKTQAQRGMNIYNPASQRHRVINGKGLSIDGKIVFSPYSIVYTDETFEYSEHRVHMSEDLYWNHIKNRPVGKRVNYRNPKPSNKNL</sequence>
<protein>
    <submittedName>
        <fullName evidence="1">Uncharacterized protein</fullName>
    </submittedName>
</protein>
<reference evidence="1" key="1">
    <citation type="submission" date="2016-08" db="EMBL/GenBank/DDBJ databases">
        <title>Metabolic diversity of the green alga Acutodemus (Scenedesmus) obliquus as revealed by its genome.</title>
        <authorList>
            <person name="McKie-Krisberg Z."/>
            <person name="Gabr A."/>
            <person name="Neofotis P."/>
            <person name="Valenti L."/>
            <person name="Huang A."/>
            <person name="Guo D."/>
            <person name="Chiu K."/>
            <person name="Jose J."/>
            <person name="Babu M."/>
            <person name="Hovde B."/>
            <person name="Starkenburg S."/>
            <person name="Magnuson J."/>
            <person name="Culley D."/>
            <person name="Huesemann M."/>
            <person name="Polle J.E.W."/>
        </authorList>
    </citation>
    <scope>NUCLEOTIDE SEQUENCE</scope>
</reference>